<comment type="pathway">
    <text evidence="2">Purine metabolism; urate degradation; (S)-allantoin from urate: step 3/3.</text>
</comment>
<dbReference type="GO" id="GO:0019628">
    <property type="term" value="P:urate catabolic process"/>
    <property type="evidence" value="ECO:0007669"/>
    <property type="project" value="TreeGrafter"/>
</dbReference>
<dbReference type="GO" id="GO:0051997">
    <property type="term" value="F:2-oxo-4-hydroxy-4-carboxy-5-ureidoimidazoline decarboxylase activity"/>
    <property type="evidence" value="ECO:0007669"/>
    <property type="project" value="UniProtKB-EC"/>
</dbReference>
<dbReference type="Gene3D" id="1.10.3330.10">
    <property type="entry name" value="Oxo-4-hydroxy-4-carboxy-5-ureidoimidazoline decarboxylase"/>
    <property type="match status" value="1"/>
</dbReference>
<dbReference type="InterPro" id="IPR036778">
    <property type="entry name" value="OHCU_decarboxylase_sf"/>
</dbReference>
<dbReference type="EMBL" id="CP046883">
    <property type="protein sequence ID" value="QNH96671.1"/>
    <property type="molecule type" value="Genomic_DNA"/>
</dbReference>
<evidence type="ECO:0000313" key="8">
    <source>
        <dbReference type="Proteomes" id="UP000515275"/>
    </source>
</evidence>
<proteinExistence type="predicted"/>
<dbReference type="Pfam" id="PF09349">
    <property type="entry name" value="OHCU_decarbox"/>
    <property type="match status" value="1"/>
</dbReference>
<gene>
    <name evidence="7" type="ORF">GP473_08425</name>
</gene>
<sequence>MSFSPESLEEFNSADADQVIALLSDLYGSTELATAVVAQRPFDSVDELCTTAQREFESMSDQLVMKSVQAHPPIGATVTAGSLSEKEQQAAMSSAERDKAAAMDRIRELNPKYQETFGHVFLIRASGLTSAEILERMEQRMGNDPDTEWAITREQLAGINELRVRGLFE</sequence>
<dbReference type="KEGG" id="cans:GP473_08425"/>
<dbReference type="RefSeq" id="WP_185770428.1">
    <property type="nucleotide sequence ID" value="NZ_CP046883.1"/>
</dbReference>
<dbReference type="EC" id="4.1.1.97" evidence="3"/>
<protein>
    <recommendedName>
        <fullName evidence="3">2-oxo-4-hydroxy-4-carboxy-5-ureidoimidazoline decarboxylase</fullName>
        <ecNumber evidence="3">4.1.1.97</ecNumber>
    </recommendedName>
</protein>
<keyword evidence="4" id="KW-0659">Purine metabolism</keyword>
<evidence type="ECO:0000256" key="2">
    <source>
        <dbReference type="ARBA" id="ARBA00004754"/>
    </source>
</evidence>
<keyword evidence="8" id="KW-1185">Reference proteome</keyword>
<evidence type="ECO:0000256" key="4">
    <source>
        <dbReference type="ARBA" id="ARBA00022631"/>
    </source>
</evidence>
<dbReference type="InterPro" id="IPR018020">
    <property type="entry name" value="OHCU_decarboxylase"/>
</dbReference>
<name>A0A7G7YQA1_9CORY</name>
<evidence type="ECO:0000256" key="5">
    <source>
        <dbReference type="ARBA" id="ARBA00022793"/>
    </source>
</evidence>
<dbReference type="SUPFAM" id="SSF158694">
    <property type="entry name" value="UraD-Like"/>
    <property type="match status" value="1"/>
</dbReference>
<organism evidence="7 8">
    <name type="scientific">Corynebacterium anserum</name>
    <dbReference type="NCBI Taxonomy" id="2684406"/>
    <lineage>
        <taxon>Bacteria</taxon>
        <taxon>Bacillati</taxon>
        <taxon>Actinomycetota</taxon>
        <taxon>Actinomycetes</taxon>
        <taxon>Mycobacteriales</taxon>
        <taxon>Corynebacteriaceae</taxon>
        <taxon>Corynebacterium</taxon>
    </lineage>
</organism>
<keyword evidence="5" id="KW-0210">Decarboxylase</keyword>
<dbReference type="PANTHER" id="PTHR43466:SF1">
    <property type="entry name" value="2-OXO-4-HYDROXY-4-CARBOXY-5-UREIDOIMIDAZOLINE DECARBOXYLASE-RELATED"/>
    <property type="match status" value="1"/>
</dbReference>
<dbReference type="PANTHER" id="PTHR43466">
    <property type="entry name" value="2-OXO-4-HYDROXY-4-CARBOXY-5-UREIDOIMIDAZOLINE DECARBOXYLASE-RELATED"/>
    <property type="match status" value="1"/>
</dbReference>
<evidence type="ECO:0000313" key="7">
    <source>
        <dbReference type="EMBL" id="QNH96671.1"/>
    </source>
</evidence>
<accession>A0A7G7YQA1</accession>
<reference evidence="7 8" key="1">
    <citation type="submission" date="2019-12" db="EMBL/GenBank/DDBJ databases">
        <title>Corynebacterium sp. nov., isolated from feces of the Anser Albifrons in China.</title>
        <authorList>
            <person name="Liu Q."/>
        </authorList>
    </citation>
    <scope>NUCLEOTIDE SEQUENCE [LARGE SCALE GENOMIC DNA]</scope>
    <source>
        <strain evidence="7 8">23H37-10</strain>
    </source>
</reference>
<keyword evidence="6 7" id="KW-0456">Lyase</keyword>
<dbReference type="Proteomes" id="UP000515275">
    <property type="component" value="Chromosome"/>
</dbReference>
<comment type="catalytic activity">
    <reaction evidence="1">
        <text>5-hydroxy-2-oxo-4-ureido-2,5-dihydro-1H-imidazole-5-carboxylate + H(+) = (S)-allantoin + CO2</text>
        <dbReference type="Rhea" id="RHEA:26301"/>
        <dbReference type="ChEBI" id="CHEBI:15378"/>
        <dbReference type="ChEBI" id="CHEBI:15678"/>
        <dbReference type="ChEBI" id="CHEBI:16526"/>
        <dbReference type="ChEBI" id="CHEBI:58639"/>
        <dbReference type="EC" id="4.1.1.97"/>
    </reaction>
</comment>
<evidence type="ECO:0000256" key="1">
    <source>
        <dbReference type="ARBA" id="ARBA00001163"/>
    </source>
</evidence>
<dbReference type="NCBIfam" id="NF010372">
    <property type="entry name" value="PRK13798.1"/>
    <property type="match status" value="1"/>
</dbReference>
<dbReference type="AlphaFoldDB" id="A0A7G7YQA1"/>
<evidence type="ECO:0000256" key="6">
    <source>
        <dbReference type="ARBA" id="ARBA00023239"/>
    </source>
</evidence>
<evidence type="ECO:0000256" key="3">
    <source>
        <dbReference type="ARBA" id="ARBA00012257"/>
    </source>
</evidence>
<dbReference type="GO" id="GO:0006144">
    <property type="term" value="P:purine nucleobase metabolic process"/>
    <property type="evidence" value="ECO:0007669"/>
    <property type="project" value="UniProtKB-KW"/>
</dbReference>